<dbReference type="Pfam" id="PF04326">
    <property type="entry name" value="SLFN_AlbA_2"/>
    <property type="match status" value="1"/>
</dbReference>
<evidence type="ECO:0000259" key="1">
    <source>
        <dbReference type="Pfam" id="PF04326"/>
    </source>
</evidence>
<reference evidence="3" key="1">
    <citation type="journal article" date="2019" name="Int. J. Syst. Evol. Microbiol.">
        <title>The Global Catalogue of Microorganisms (GCM) 10K type strain sequencing project: providing services to taxonomists for standard genome sequencing and annotation.</title>
        <authorList>
            <consortium name="The Broad Institute Genomics Platform"/>
            <consortium name="The Broad Institute Genome Sequencing Center for Infectious Disease"/>
            <person name="Wu L."/>
            <person name="Ma J."/>
        </authorList>
    </citation>
    <scope>NUCLEOTIDE SEQUENCE [LARGE SCALE GENOMIC DNA]</scope>
    <source>
        <strain evidence="3">JCM 16908</strain>
    </source>
</reference>
<dbReference type="EMBL" id="BAAAZR010000031">
    <property type="protein sequence ID" value="GAA3832447.1"/>
    <property type="molecule type" value="Genomic_DNA"/>
</dbReference>
<accession>A0ABP7J1D4</accession>
<evidence type="ECO:0000313" key="3">
    <source>
        <dbReference type="Proteomes" id="UP001500888"/>
    </source>
</evidence>
<dbReference type="Gene3D" id="3.30.950.30">
    <property type="entry name" value="Schlafen, AAA domain"/>
    <property type="match status" value="1"/>
</dbReference>
<protein>
    <recommendedName>
        <fullName evidence="1">Schlafen AlbA-2 domain-containing protein</fullName>
    </recommendedName>
</protein>
<organism evidence="2 3">
    <name type="scientific">Sphaerisporangium flaviroseum</name>
    <dbReference type="NCBI Taxonomy" id="509199"/>
    <lineage>
        <taxon>Bacteria</taxon>
        <taxon>Bacillati</taxon>
        <taxon>Actinomycetota</taxon>
        <taxon>Actinomycetes</taxon>
        <taxon>Streptosporangiales</taxon>
        <taxon>Streptosporangiaceae</taxon>
        <taxon>Sphaerisporangium</taxon>
    </lineage>
</organism>
<proteinExistence type="predicted"/>
<dbReference type="InterPro" id="IPR038461">
    <property type="entry name" value="Schlafen_AlbA_2_dom_sf"/>
</dbReference>
<name>A0ABP7J1D4_9ACTN</name>
<keyword evidence="3" id="KW-1185">Reference proteome</keyword>
<dbReference type="Proteomes" id="UP001500888">
    <property type="component" value="Unassembled WGS sequence"/>
</dbReference>
<dbReference type="InterPro" id="IPR007421">
    <property type="entry name" value="Schlafen_AlbA_2_dom"/>
</dbReference>
<feature type="domain" description="Schlafen AlbA-2" evidence="1">
    <location>
        <begin position="34"/>
        <end position="159"/>
    </location>
</feature>
<dbReference type="RefSeq" id="WP_344948230.1">
    <property type="nucleotide sequence ID" value="NZ_BAAAZR010000031.1"/>
</dbReference>
<sequence length="428" mass="46911">MPVLWSGIHAALGEPPGELTFAMVKAAVDQRITETEDLDWKGILPTKEEESLHEFAKDVAAMANTRGGLLVYGVEEERGKGRAKAIASVDISEGAQRRLRKLAVNRVHPRVVGLDTIPLASDDGSETVLALSVPRSPDAPHIIGQGEKLGIPYRHGPETEWMRERDLERAYSDRFAARADERTRLSTLLSETSDQLDLGRAAWIVGVAAPRTPLPTVAGPLPRAEVPRVLESVLSRTKEIAPSTSSHRYWLVREFDQAALNPRVGLRRWIVETNPTDDPDRRCDFVRVELHHDGSVVLAAALEGWYGSRVEGSNFVPTPVVESFAADFIALAETYARHLGSQNALAARVDLVRDDVAGWPFTAISDRLIQGHSTGQYRPPHGARTVRRFQPLATEIPSAAAVDTLRAVARGLAEDVLHQFGVANLAFL</sequence>
<comment type="caution">
    <text evidence="2">The sequence shown here is derived from an EMBL/GenBank/DDBJ whole genome shotgun (WGS) entry which is preliminary data.</text>
</comment>
<evidence type="ECO:0000313" key="2">
    <source>
        <dbReference type="EMBL" id="GAA3832447.1"/>
    </source>
</evidence>
<gene>
    <name evidence="2" type="ORF">GCM10022226_62090</name>
</gene>